<feature type="domain" description="Reverse transcriptase" evidence="2">
    <location>
        <begin position="54"/>
        <end position="310"/>
    </location>
</feature>
<sequence length="507" mass="59056">MSSLRSESVLNLDHIEARKFFLKQESYCNIDFPKYICFEKLLTKVNKILIGKNLKDMQSKNPRDYDDVNYSILNNKDGRYAWRPLQLIHPALYVSLVHKITEEDVWDEIKGRFNFFRKNEKIQCLSIPVQSLSNKVDKAEQILNWWQEIEQHSIEQSLDYEYMLETDLTDCYSSIYTHSIAWALHKKEVAKAKRLDKTLIGNIIDGHIQDMRHGQTNGIPQGSVLMDFIAEIVLGFADSELTDRIKKDGKEIKDYSILRYRDDYRIFVNNPQDGEKIVKFLTEIMIDLGLKLNQSKTRSNDNVIYSSIKLDKLSWIKKKQIDKNIQKHLLIIYDHALEFPNSGSLSAALNYFHSRLVRTKVIHQPLVLISIIIDIAYKNPRTYSISVAILSLLISFINDKKEKKMLILKIQAKFSKIPNTGHMEIWIQRATLPIDQNISYNEPICDLVLGKNSIKLWNNDWIRSPKLKKAMDAIAIIDNNEVKRLKPLILKEEVDLFASNISYDDGY</sequence>
<accession>N8YJ84</accession>
<comment type="caution">
    <text evidence="3">The sequence shown here is derived from an EMBL/GenBank/DDBJ whole genome shotgun (WGS) entry which is preliminary data.</text>
</comment>
<dbReference type="InterPro" id="IPR000477">
    <property type="entry name" value="RT_dom"/>
</dbReference>
<evidence type="ECO:0000313" key="4">
    <source>
        <dbReference type="Proteomes" id="UP000018445"/>
    </source>
</evidence>
<organism evidence="3 4">
    <name type="scientific">Acinetobacter venetianus (strain ATCC 31012 / DSM 23050 / BCRC 14357 / CCUG 45561 / CIP 110063 / KCTC 2702 / LMG 19082 / RAG-1)</name>
    <dbReference type="NCBI Taxonomy" id="1191460"/>
    <lineage>
        <taxon>Bacteria</taxon>
        <taxon>Pseudomonadati</taxon>
        <taxon>Pseudomonadota</taxon>
        <taxon>Gammaproteobacteria</taxon>
        <taxon>Moraxellales</taxon>
        <taxon>Moraxellaceae</taxon>
        <taxon>Acinetobacter</taxon>
    </lineage>
</organism>
<dbReference type="AlphaFoldDB" id="N8YJ84"/>
<keyword evidence="4" id="KW-1185">Reference proteome</keyword>
<evidence type="ECO:0000259" key="2">
    <source>
        <dbReference type="PROSITE" id="PS50878"/>
    </source>
</evidence>
<gene>
    <name evidence="3" type="ORF">F959_02302</name>
</gene>
<dbReference type="eggNOG" id="COG3344">
    <property type="taxonomic scope" value="Bacteria"/>
</dbReference>
<dbReference type="OrthoDB" id="9780724at2"/>
<dbReference type="PATRIC" id="fig|1191460.12.peg.2299"/>
<dbReference type="EMBL" id="APPO01000015">
    <property type="protein sequence ID" value="ENV36751.1"/>
    <property type="molecule type" value="Genomic_DNA"/>
</dbReference>
<dbReference type="PANTHER" id="PTHR34047">
    <property type="entry name" value="NUCLEAR INTRON MATURASE 1, MITOCHONDRIAL-RELATED"/>
    <property type="match status" value="1"/>
</dbReference>
<dbReference type="Pfam" id="PF00078">
    <property type="entry name" value="RVT_1"/>
    <property type="match status" value="1"/>
</dbReference>
<dbReference type="InterPro" id="IPR043502">
    <property type="entry name" value="DNA/RNA_pol_sf"/>
</dbReference>
<proteinExistence type="inferred from homology"/>
<protein>
    <recommendedName>
        <fullName evidence="2">Reverse transcriptase domain-containing protein</fullName>
    </recommendedName>
</protein>
<dbReference type="PROSITE" id="PS50878">
    <property type="entry name" value="RT_POL"/>
    <property type="match status" value="1"/>
</dbReference>
<dbReference type="InterPro" id="IPR051083">
    <property type="entry name" value="GrpII_Intron_Splice-Mob/Def"/>
</dbReference>
<dbReference type="PANTHER" id="PTHR34047:SF8">
    <property type="entry name" value="PROTEIN YKFC"/>
    <property type="match status" value="1"/>
</dbReference>
<evidence type="ECO:0000313" key="3">
    <source>
        <dbReference type="EMBL" id="ENV36751.1"/>
    </source>
</evidence>
<comment type="similarity">
    <text evidence="1">Belongs to the bacterial reverse transcriptase family.</text>
</comment>
<dbReference type="Proteomes" id="UP000018445">
    <property type="component" value="Unassembled WGS sequence"/>
</dbReference>
<name>N8YJ84_ACIVR</name>
<dbReference type="CDD" id="cd01646">
    <property type="entry name" value="RT_Bac_retron_I"/>
    <property type="match status" value="1"/>
</dbReference>
<dbReference type="SUPFAM" id="SSF56672">
    <property type="entry name" value="DNA/RNA polymerases"/>
    <property type="match status" value="1"/>
</dbReference>
<reference evidence="3 4" key="1">
    <citation type="submission" date="2013-02" db="EMBL/GenBank/DDBJ databases">
        <title>The Genome Sequence of Acinetobacter venetianus CIP 110063.</title>
        <authorList>
            <consortium name="The Broad Institute Genome Sequencing Platform"/>
            <consortium name="The Broad Institute Genome Sequencing Center for Infectious Disease"/>
            <person name="Cerqueira G."/>
            <person name="Feldgarden M."/>
            <person name="Courvalin P."/>
            <person name="Perichon B."/>
            <person name="Grillot-Courvalin C."/>
            <person name="Clermont D."/>
            <person name="Rocha E."/>
            <person name="Yoon E.-J."/>
            <person name="Nemec A."/>
            <person name="Walker B."/>
            <person name="Young S.K."/>
            <person name="Zeng Q."/>
            <person name="Gargeya S."/>
            <person name="Fitzgerald M."/>
            <person name="Haas B."/>
            <person name="Abouelleil A."/>
            <person name="Alvarado L."/>
            <person name="Arachchi H.M."/>
            <person name="Berlin A.M."/>
            <person name="Chapman S.B."/>
            <person name="Dewar J."/>
            <person name="Goldberg J."/>
            <person name="Griggs A."/>
            <person name="Gujja S."/>
            <person name="Hansen M."/>
            <person name="Howarth C."/>
            <person name="Imamovic A."/>
            <person name="Larimer J."/>
            <person name="McCowan C."/>
            <person name="Murphy C."/>
            <person name="Neiman D."/>
            <person name="Pearson M."/>
            <person name="Priest M."/>
            <person name="Roberts A."/>
            <person name="Saif S."/>
            <person name="Shea T."/>
            <person name="Sisk P."/>
            <person name="Sykes S."/>
            <person name="Wortman J."/>
            <person name="Nusbaum C."/>
            <person name="Birren B."/>
        </authorList>
    </citation>
    <scope>NUCLEOTIDE SEQUENCE [LARGE SCALE GENOMIC DNA]</scope>
    <source>
        <strain evidence="4">ATCC 31012 / DSM 23050 / BCRC 14357 / CCUG 45561 / CIP 110063 / KCTC 2702 / LMG 19082 / RAG-1</strain>
    </source>
</reference>
<evidence type="ECO:0000256" key="1">
    <source>
        <dbReference type="ARBA" id="ARBA00034120"/>
    </source>
</evidence>
<dbReference type="HOGENOM" id="CLU_039715_0_0_6"/>